<gene>
    <name evidence="3" type="ORF">CSSPJE1EN1_LOCUS480</name>
</gene>
<name>A0ABP0VLC6_9BRYO</name>
<accession>A0ABP0VLC6</accession>
<evidence type="ECO:0000259" key="2">
    <source>
        <dbReference type="Pfam" id="PF06911"/>
    </source>
</evidence>
<dbReference type="PANTHER" id="PTHR21068">
    <property type="entry name" value="SPARTIN"/>
    <property type="match status" value="1"/>
</dbReference>
<dbReference type="Pfam" id="PF06911">
    <property type="entry name" value="Senescence"/>
    <property type="match status" value="1"/>
</dbReference>
<feature type="region of interest" description="Disordered" evidence="1">
    <location>
        <begin position="421"/>
        <end position="440"/>
    </location>
</feature>
<evidence type="ECO:0000313" key="4">
    <source>
        <dbReference type="Proteomes" id="UP001497444"/>
    </source>
</evidence>
<feature type="compositionally biased region" description="Polar residues" evidence="1">
    <location>
        <begin position="459"/>
        <end position="490"/>
    </location>
</feature>
<protein>
    <recommendedName>
        <fullName evidence="2">Senescence domain-containing protein</fullName>
    </recommendedName>
</protein>
<sequence length="526" mass="55245">MGGESSSSTAASGNVANFVLPPMGSETELVKIAGAQLCLIDGEESVLMQCGDFSLRLLKQAHSPLAAVVAAVGEVQWPVGKDAPVLKVWNRRYTFALPGLVYGILFPNDTPEHVIEQLEGVMDQFCTFEVHQEMVAKFAGEQLIPAMNGGGSRGVAEYWTAVAPDVETLSSRIARQICSTSSIVADSIVMGGQWASLGIQQGGSFVRSQVGPGASGAAAAEGGGPPEAMMSPRMLKRMQQARRMSAVAKMMSRTLLKGAISATGHVAGSLGLDVNATTTTISSSSTPESGGANEVAVASVDAFAKVVEAVETAGKSVYGVTSVVGTDLVQQKFGLDAGKVVQDSLGAVGNVINTAWTLNKMGLKMLLQVAAASTALSSRTSTGRRTSQSSYTTTSSRNEEQQPPSPASTVSPLFHQITLSPPKQQEEQQQRPGEQETPLSLNLLLPDSTSSLRRPPPVRTQTFFGPSSRQTATLSSSFTPRGNYTSSSLPPGTHVHSPFQQYSRPQAPSSPSPFNFPFGTDQPKTP</sequence>
<reference evidence="3 4" key="1">
    <citation type="submission" date="2024-02" db="EMBL/GenBank/DDBJ databases">
        <authorList>
            <consortium name="ELIXIR-Norway"/>
            <consortium name="Elixir Norway"/>
        </authorList>
    </citation>
    <scope>NUCLEOTIDE SEQUENCE [LARGE SCALE GENOMIC DNA]</scope>
</reference>
<dbReference type="InterPro" id="IPR009686">
    <property type="entry name" value="Senescence/spartin_C"/>
</dbReference>
<dbReference type="PANTHER" id="PTHR21068:SF49">
    <property type="entry name" value="SENESCENCE DOMAIN-CONTAINING PROTEIN"/>
    <property type="match status" value="1"/>
</dbReference>
<evidence type="ECO:0000313" key="3">
    <source>
        <dbReference type="EMBL" id="CAK9255002.1"/>
    </source>
</evidence>
<feature type="compositionally biased region" description="Polar residues" evidence="1">
    <location>
        <begin position="498"/>
        <end position="507"/>
    </location>
</feature>
<feature type="domain" description="Senescence" evidence="2">
    <location>
        <begin position="176"/>
        <end position="371"/>
    </location>
</feature>
<keyword evidence="4" id="KW-1185">Reference proteome</keyword>
<evidence type="ECO:0000256" key="1">
    <source>
        <dbReference type="SAM" id="MobiDB-lite"/>
    </source>
</evidence>
<organism evidence="3 4">
    <name type="scientific">Sphagnum jensenii</name>
    <dbReference type="NCBI Taxonomy" id="128206"/>
    <lineage>
        <taxon>Eukaryota</taxon>
        <taxon>Viridiplantae</taxon>
        <taxon>Streptophyta</taxon>
        <taxon>Embryophyta</taxon>
        <taxon>Bryophyta</taxon>
        <taxon>Sphagnophytina</taxon>
        <taxon>Sphagnopsida</taxon>
        <taxon>Sphagnales</taxon>
        <taxon>Sphagnaceae</taxon>
        <taxon>Sphagnum</taxon>
    </lineage>
</organism>
<dbReference type="InterPro" id="IPR045036">
    <property type="entry name" value="Spartin-like"/>
</dbReference>
<feature type="region of interest" description="Disordered" evidence="1">
    <location>
        <begin position="446"/>
        <end position="526"/>
    </location>
</feature>
<proteinExistence type="predicted"/>
<dbReference type="Proteomes" id="UP001497444">
    <property type="component" value="Chromosome 1"/>
</dbReference>
<feature type="region of interest" description="Disordered" evidence="1">
    <location>
        <begin position="374"/>
        <end position="412"/>
    </location>
</feature>
<dbReference type="EMBL" id="OZ020096">
    <property type="protein sequence ID" value="CAK9255002.1"/>
    <property type="molecule type" value="Genomic_DNA"/>
</dbReference>
<feature type="compositionally biased region" description="Low complexity" evidence="1">
    <location>
        <begin position="374"/>
        <end position="396"/>
    </location>
</feature>